<dbReference type="Proteomes" id="UP001311232">
    <property type="component" value="Unassembled WGS sequence"/>
</dbReference>
<sequence length="89" mass="9976">MTNFQSSSRGNQLSWYSKELMMTQKPYKGFQGSWERDGPTGADESSEGTSTDSAVMHFCSLFVRINLSTYAAPQNVVKSVSEEEGRLPW</sequence>
<proteinExistence type="predicted"/>
<dbReference type="AlphaFoldDB" id="A0AAV9R9P3"/>
<evidence type="ECO:0000313" key="2">
    <source>
        <dbReference type="EMBL" id="KAK5605661.1"/>
    </source>
</evidence>
<gene>
    <name evidence="2" type="ORF">CRENBAI_008109</name>
</gene>
<name>A0AAV9R9P3_9TELE</name>
<keyword evidence="3" id="KW-1185">Reference proteome</keyword>
<organism evidence="2 3">
    <name type="scientific">Crenichthys baileyi</name>
    <name type="common">White River springfish</name>
    <dbReference type="NCBI Taxonomy" id="28760"/>
    <lineage>
        <taxon>Eukaryota</taxon>
        <taxon>Metazoa</taxon>
        <taxon>Chordata</taxon>
        <taxon>Craniata</taxon>
        <taxon>Vertebrata</taxon>
        <taxon>Euteleostomi</taxon>
        <taxon>Actinopterygii</taxon>
        <taxon>Neopterygii</taxon>
        <taxon>Teleostei</taxon>
        <taxon>Neoteleostei</taxon>
        <taxon>Acanthomorphata</taxon>
        <taxon>Ovalentaria</taxon>
        <taxon>Atherinomorphae</taxon>
        <taxon>Cyprinodontiformes</taxon>
        <taxon>Goodeidae</taxon>
        <taxon>Crenichthys</taxon>
    </lineage>
</organism>
<evidence type="ECO:0000256" key="1">
    <source>
        <dbReference type="SAM" id="MobiDB-lite"/>
    </source>
</evidence>
<dbReference type="EMBL" id="JAHHUM010002185">
    <property type="protein sequence ID" value="KAK5605661.1"/>
    <property type="molecule type" value="Genomic_DNA"/>
</dbReference>
<feature type="region of interest" description="Disordered" evidence="1">
    <location>
        <begin position="28"/>
        <end position="50"/>
    </location>
</feature>
<protein>
    <submittedName>
        <fullName evidence="2">Uncharacterized protein</fullName>
    </submittedName>
</protein>
<comment type="caution">
    <text evidence="2">The sequence shown here is derived from an EMBL/GenBank/DDBJ whole genome shotgun (WGS) entry which is preliminary data.</text>
</comment>
<evidence type="ECO:0000313" key="3">
    <source>
        <dbReference type="Proteomes" id="UP001311232"/>
    </source>
</evidence>
<accession>A0AAV9R9P3</accession>
<reference evidence="2 3" key="1">
    <citation type="submission" date="2021-06" db="EMBL/GenBank/DDBJ databases">
        <authorList>
            <person name="Palmer J.M."/>
        </authorList>
    </citation>
    <scope>NUCLEOTIDE SEQUENCE [LARGE SCALE GENOMIC DNA]</scope>
    <source>
        <strain evidence="2 3">MEX-2019</strain>
        <tissue evidence="2">Muscle</tissue>
    </source>
</reference>